<evidence type="ECO:0000259" key="1">
    <source>
        <dbReference type="Pfam" id="PF24864"/>
    </source>
</evidence>
<reference evidence="2" key="1">
    <citation type="journal article" date="2020" name="Stud. Mycol.">
        <title>101 Dothideomycetes genomes: a test case for predicting lifestyles and emergence of pathogens.</title>
        <authorList>
            <person name="Haridas S."/>
            <person name="Albert R."/>
            <person name="Binder M."/>
            <person name="Bloem J."/>
            <person name="Labutti K."/>
            <person name="Salamov A."/>
            <person name="Andreopoulos B."/>
            <person name="Baker S."/>
            <person name="Barry K."/>
            <person name="Bills G."/>
            <person name="Bluhm B."/>
            <person name="Cannon C."/>
            <person name="Castanera R."/>
            <person name="Culley D."/>
            <person name="Daum C."/>
            <person name="Ezra D."/>
            <person name="Gonzalez J."/>
            <person name="Henrissat B."/>
            <person name="Kuo A."/>
            <person name="Liang C."/>
            <person name="Lipzen A."/>
            <person name="Lutzoni F."/>
            <person name="Magnuson J."/>
            <person name="Mondo S."/>
            <person name="Nolan M."/>
            <person name="Ohm R."/>
            <person name="Pangilinan J."/>
            <person name="Park H.-J."/>
            <person name="Ramirez L."/>
            <person name="Alfaro M."/>
            <person name="Sun H."/>
            <person name="Tritt A."/>
            <person name="Yoshinaga Y."/>
            <person name="Zwiers L.-H."/>
            <person name="Turgeon B."/>
            <person name="Goodwin S."/>
            <person name="Spatafora J."/>
            <person name="Crous P."/>
            <person name="Grigoriev I."/>
        </authorList>
    </citation>
    <scope>NUCLEOTIDE SEQUENCE</scope>
    <source>
        <strain evidence="2">CBS 123094</strain>
    </source>
</reference>
<sequence>MASILRKVRSKLLGTKLFGLCSPAAHPPSSAWPLQDAFPPPPMSHQEQSPLFAQLCIEIRLLIYEAVLGDPQRYMHIRSNIRHRRKQKKQKRPERTVAHFRCTDMESPFPTWQHKCFGEEWRVDPGRWSGVAIARTETDDKLLALLLTCRLIYSEALEVLYRSNIFHFRGGVGLPAFVESIPTLQWMAIRHIHISTAYSPFFTDDYATLKEKHPPESLPSWATICRHLEQLPALHSLKFDIAVKDHQCTYSFSLNRKKLLLSILGPLRSINAQTLEVELNAEVPDEIWELLGPVKLTTFVRERPFNDEVYKNYIVDDSERFPIEEFDGFRY</sequence>
<protein>
    <recommendedName>
        <fullName evidence="1">DUF7730 domain-containing protein</fullName>
    </recommendedName>
</protein>
<keyword evidence="3" id="KW-1185">Reference proteome</keyword>
<evidence type="ECO:0000313" key="2">
    <source>
        <dbReference type="EMBL" id="KAF1999856.1"/>
    </source>
</evidence>
<dbReference type="InterPro" id="IPR056632">
    <property type="entry name" value="DUF7730"/>
</dbReference>
<dbReference type="EMBL" id="ML977592">
    <property type="protein sequence ID" value="KAF1999856.1"/>
    <property type="molecule type" value="Genomic_DNA"/>
</dbReference>
<dbReference type="PANTHER" id="PTHR38790">
    <property type="entry name" value="2EXR DOMAIN-CONTAINING PROTEIN-RELATED"/>
    <property type="match status" value="1"/>
</dbReference>
<evidence type="ECO:0000313" key="3">
    <source>
        <dbReference type="Proteomes" id="UP000799779"/>
    </source>
</evidence>
<gene>
    <name evidence="2" type="ORF">P154DRAFT_522939</name>
</gene>
<feature type="domain" description="DUF7730" evidence="1">
    <location>
        <begin position="45"/>
        <end position="279"/>
    </location>
</feature>
<dbReference type="Pfam" id="PF24864">
    <property type="entry name" value="DUF7730"/>
    <property type="match status" value="1"/>
</dbReference>
<dbReference type="Proteomes" id="UP000799779">
    <property type="component" value="Unassembled WGS sequence"/>
</dbReference>
<organism evidence="2 3">
    <name type="scientific">Amniculicola lignicola CBS 123094</name>
    <dbReference type="NCBI Taxonomy" id="1392246"/>
    <lineage>
        <taxon>Eukaryota</taxon>
        <taxon>Fungi</taxon>
        <taxon>Dikarya</taxon>
        <taxon>Ascomycota</taxon>
        <taxon>Pezizomycotina</taxon>
        <taxon>Dothideomycetes</taxon>
        <taxon>Pleosporomycetidae</taxon>
        <taxon>Pleosporales</taxon>
        <taxon>Amniculicolaceae</taxon>
        <taxon>Amniculicola</taxon>
    </lineage>
</organism>
<dbReference type="AlphaFoldDB" id="A0A6A5WQI8"/>
<proteinExistence type="predicted"/>
<dbReference type="OrthoDB" id="4757095at2759"/>
<accession>A0A6A5WQI8</accession>
<dbReference type="PANTHER" id="PTHR38790:SF4">
    <property type="entry name" value="2EXR DOMAIN-CONTAINING PROTEIN"/>
    <property type="match status" value="1"/>
</dbReference>
<name>A0A6A5WQI8_9PLEO</name>